<keyword evidence="10" id="KW-1185">Reference proteome</keyword>
<feature type="region of interest" description="Disordered" evidence="6">
    <location>
        <begin position="327"/>
        <end position="349"/>
    </location>
</feature>
<dbReference type="GO" id="GO:0016020">
    <property type="term" value="C:membrane"/>
    <property type="evidence" value="ECO:0007669"/>
    <property type="project" value="UniProtKB-SubCell"/>
</dbReference>
<evidence type="ECO:0000256" key="6">
    <source>
        <dbReference type="SAM" id="MobiDB-lite"/>
    </source>
</evidence>
<dbReference type="EMBL" id="JAPEVB010000001">
    <property type="protein sequence ID" value="KAJ4397490.1"/>
    <property type="molecule type" value="Genomic_DNA"/>
</dbReference>
<feature type="domain" description="Rhodopsin" evidence="8">
    <location>
        <begin position="44"/>
        <end position="314"/>
    </location>
</feature>
<dbReference type="Pfam" id="PF20684">
    <property type="entry name" value="Fung_rhodopsin"/>
    <property type="match status" value="1"/>
</dbReference>
<comment type="caution">
    <text evidence="9">The sequence shown here is derived from an EMBL/GenBank/DDBJ whole genome shotgun (WGS) entry which is preliminary data.</text>
</comment>
<dbReference type="Proteomes" id="UP001140453">
    <property type="component" value="Unassembled WGS sequence"/>
</dbReference>
<evidence type="ECO:0000256" key="4">
    <source>
        <dbReference type="ARBA" id="ARBA00023136"/>
    </source>
</evidence>
<evidence type="ECO:0000256" key="5">
    <source>
        <dbReference type="ARBA" id="ARBA00038359"/>
    </source>
</evidence>
<dbReference type="PANTHER" id="PTHR33048">
    <property type="entry name" value="PTH11-LIKE INTEGRAL MEMBRANE PROTEIN (AFU_ORTHOLOGUE AFUA_5G11245)"/>
    <property type="match status" value="1"/>
</dbReference>
<organism evidence="9 10">
    <name type="scientific">Gnomoniopsis smithogilvyi</name>
    <dbReference type="NCBI Taxonomy" id="1191159"/>
    <lineage>
        <taxon>Eukaryota</taxon>
        <taxon>Fungi</taxon>
        <taxon>Dikarya</taxon>
        <taxon>Ascomycota</taxon>
        <taxon>Pezizomycotina</taxon>
        <taxon>Sordariomycetes</taxon>
        <taxon>Sordariomycetidae</taxon>
        <taxon>Diaporthales</taxon>
        <taxon>Gnomoniaceae</taxon>
        <taxon>Gnomoniopsis</taxon>
    </lineage>
</organism>
<evidence type="ECO:0000256" key="7">
    <source>
        <dbReference type="SAM" id="Phobius"/>
    </source>
</evidence>
<comment type="subcellular location">
    <subcellularLocation>
        <location evidence="1">Membrane</location>
        <topology evidence="1">Multi-pass membrane protein</topology>
    </subcellularLocation>
</comment>
<feature type="transmembrane region" description="Helical" evidence="7">
    <location>
        <begin position="27"/>
        <end position="47"/>
    </location>
</feature>
<dbReference type="AlphaFoldDB" id="A0A9W9D2W2"/>
<dbReference type="InterPro" id="IPR049326">
    <property type="entry name" value="Rhodopsin_dom_fungi"/>
</dbReference>
<name>A0A9W9D2W2_9PEZI</name>
<keyword evidence="2 7" id="KW-0812">Transmembrane</keyword>
<feature type="transmembrane region" description="Helical" evidence="7">
    <location>
        <begin position="144"/>
        <end position="163"/>
    </location>
</feature>
<evidence type="ECO:0000256" key="1">
    <source>
        <dbReference type="ARBA" id="ARBA00004141"/>
    </source>
</evidence>
<evidence type="ECO:0000259" key="8">
    <source>
        <dbReference type="Pfam" id="PF20684"/>
    </source>
</evidence>
<protein>
    <recommendedName>
        <fullName evidence="8">Rhodopsin domain-containing protein</fullName>
    </recommendedName>
</protein>
<comment type="similarity">
    <text evidence="5">Belongs to the SAT4 family.</text>
</comment>
<feature type="transmembrane region" description="Helical" evidence="7">
    <location>
        <begin position="175"/>
        <end position="195"/>
    </location>
</feature>
<evidence type="ECO:0000313" key="9">
    <source>
        <dbReference type="EMBL" id="KAJ4397490.1"/>
    </source>
</evidence>
<sequence length="442" mass="48518">MSLYKSTGNATLDAIALVSGGASPGLVLEWEILFGLVVAFTGVRTYARTRISGFRGLRWDDYLVWLAVVFYAALTVNGRHSHFEAIGMLGNTLTTLTVYIISVETEGIANDGLSDAQRAAVAADPDGQEFKLRTFGSMAQVVKLFIYSLVLWTLKASLLYNFAIRLTGDVSGAKVRTWVSVGLLVTTFLGSLASLTSCRPFERYWQIFPDPGVMCQSNISPLIIAVFLACNIISDIYLVSLPIPVLLRAPLKKTQKLSLISLFSCNILITGMAIVRAFFIIQDPWTAADGEWAIRETFVAVMTTNIPTIAPLIRTWLSPCLGRMETGSDRASSSQLSHTGPKRSVSKASLKAQERIQHNEAMTDRYFSGVASQEHLPAWTTTARSNDMASDGGMEEEMELKENTRVEWLSAHALTTEGHQAILATDQKRNEDGSPQKVHEIV</sequence>
<gene>
    <name evidence="9" type="ORF">N0V93_001719</name>
</gene>
<proteinExistence type="inferred from homology"/>
<feature type="compositionally biased region" description="Polar residues" evidence="6">
    <location>
        <begin position="329"/>
        <end position="338"/>
    </location>
</feature>
<evidence type="ECO:0000256" key="3">
    <source>
        <dbReference type="ARBA" id="ARBA00022989"/>
    </source>
</evidence>
<dbReference type="PANTHER" id="PTHR33048:SF105">
    <property type="match status" value="1"/>
</dbReference>
<keyword evidence="3 7" id="KW-1133">Transmembrane helix</keyword>
<reference evidence="9" key="1">
    <citation type="submission" date="2022-10" db="EMBL/GenBank/DDBJ databases">
        <title>Tapping the CABI collections for fungal endophytes: first genome assemblies for Collariella, Neodidymelliopsis, Ascochyta clinopodiicola, Didymella pomorum, Didymosphaeria variabile, Neocosmospora piperis and Neocucurbitaria cava.</title>
        <authorList>
            <person name="Hill R."/>
        </authorList>
    </citation>
    <scope>NUCLEOTIDE SEQUENCE</scope>
    <source>
        <strain evidence="9">IMI 355082</strain>
    </source>
</reference>
<feature type="transmembrane region" description="Helical" evidence="7">
    <location>
        <begin position="259"/>
        <end position="279"/>
    </location>
</feature>
<evidence type="ECO:0000256" key="2">
    <source>
        <dbReference type="ARBA" id="ARBA00022692"/>
    </source>
</evidence>
<feature type="transmembrane region" description="Helical" evidence="7">
    <location>
        <begin position="59"/>
        <end position="76"/>
    </location>
</feature>
<keyword evidence="4 7" id="KW-0472">Membrane</keyword>
<feature type="transmembrane region" description="Helical" evidence="7">
    <location>
        <begin position="222"/>
        <end position="247"/>
    </location>
</feature>
<evidence type="ECO:0000313" key="10">
    <source>
        <dbReference type="Proteomes" id="UP001140453"/>
    </source>
</evidence>
<dbReference type="OrthoDB" id="2988756at2759"/>
<accession>A0A9W9D2W2</accession>
<dbReference type="InterPro" id="IPR052337">
    <property type="entry name" value="SAT4-like"/>
</dbReference>